<keyword evidence="2" id="KW-0964">Secreted</keyword>
<accession>A0A3Q2PTU2</accession>
<proteinExistence type="predicted"/>
<reference evidence="8" key="1">
    <citation type="submission" date="2025-08" db="UniProtKB">
        <authorList>
            <consortium name="Ensembl"/>
        </authorList>
    </citation>
    <scope>IDENTIFICATION</scope>
</reference>
<feature type="region of interest" description="Disordered" evidence="6">
    <location>
        <begin position="171"/>
        <end position="273"/>
    </location>
</feature>
<reference evidence="8" key="2">
    <citation type="submission" date="2025-09" db="UniProtKB">
        <authorList>
            <consortium name="Ensembl"/>
        </authorList>
    </citation>
    <scope>IDENTIFICATION</scope>
</reference>
<evidence type="ECO:0000259" key="7">
    <source>
        <dbReference type="Pfam" id="PF04592"/>
    </source>
</evidence>
<dbReference type="PANTHER" id="PTHR10105">
    <property type="entry name" value="SELENOPROTEIN P"/>
    <property type="match status" value="1"/>
</dbReference>
<feature type="compositionally biased region" description="Basic residues" evidence="6">
    <location>
        <begin position="207"/>
        <end position="240"/>
    </location>
</feature>
<evidence type="ECO:0000256" key="6">
    <source>
        <dbReference type="SAM" id="MobiDB-lite"/>
    </source>
</evidence>
<name>A0A3Q2PTU2_FUNHE</name>
<dbReference type="PANTHER" id="PTHR10105:SF3">
    <property type="entry name" value="SELENOPROTEIN P"/>
    <property type="match status" value="1"/>
</dbReference>
<dbReference type="GeneTree" id="ENSGT00510000049326"/>
<dbReference type="AlphaFoldDB" id="A0A3Q2PTU2"/>
<keyword evidence="5" id="KW-0325">Glycoprotein</keyword>
<dbReference type="STRING" id="8078.ENSFHEP00000016472"/>
<evidence type="ECO:0000256" key="5">
    <source>
        <dbReference type="ARBA" id="ARBA00023180"/>
    </source>
</evidence>
<evidence type="ECO:0000313" key="9">
    <source>
        <dbReference type="Proteomes" id="UP000265000"/>
    </source>
</evidence>
<evidence type="ECO:0000256" key="1">
    <source>
        <dbReference type="ARBA" id="ARBA00004613"/>
    </source>
</evidence>
<dbReference type="Ensembl" id="ENSFHET00000024956.1">
    <property type="protein sequence ID" value="ENSFHEP00000016472.1"/>
    <property type="gene ID" value="ENSFHEG00000018183.1"/>
</dbReference>
<evidence type="ECO:0000256" key="2">
    <source>
        <dbReference type="ARBA" id="ARBA00022525"/>
    </source>
</evidence>
<keyword evidence="9" id="KW-1185">Reference proteome</keyword>
<dbReference type="InterPro" id="IPR037941">
    <property type="entry name" value="SeP"/>
</dbReference>
<dbReference type="Pfam" id="PF04592">
    <property type="entry name" value="SelP_N"/>
    <property type="match status" value="1"/>
</dbReference>
<dbReference type="InterPro" id="IPR007671">
    <property type="entry name" value="Selenoprotein-P_N"/>
</dbReference>
<keyword evidence="3" id="KW-0732">Signal</keyword>
<organism evidence="8 9">
    <name type="scientific">Fundulus heteroclitus</name>
    <name type="common">Killifish</name>
    <name type="synonym">Mummichog</name>
    <dbReference type="NCBI Taxonomy" id="8078"/>
    <lineage>
        <taxon>Eukaryota</taxon>
        <taxon>Metazoa</taxon>
        <taxon>Chordata</taxon>
        <taxon>Craniata</taxon>
        <taxon>Vertebrata</taxon>
        <taxon>Euteleostomi</taxon>
        <taxon>Actinopterygii</taxon>
        <taxon>Neopterygii</taxon>
        <taxon>Teleostei</taxon>
        <taxon>Neoteleostei</taxon>
        <taxon>Acanthomorphata</taxon>
        <taxon>Ovalentaria</taxon>
        <taxon>Atherinomorphae</taxon>
        <taxon>Cyprinodontiformes</taxon>
        <taxon>Fundulidae</taxon>
        <taxon>Fundulus</taxon>
    </lineage>
</organism>
<dbReference type="GO" id="GO:0001887">
    <property type="term" value="P:selenium compound metabolic process"/>
    <property type="evidence" value="ECO:0007669"/>
    <property type="project" value="TreeGrafter"/>
</dbReference>
<evidence type="ECO:0000256" key="4">
    <source>
        <dbReference type="ARBA" id="ARBA00022933"/>
    </source>
</evidence>
<sequence length="296" mass="32470">MFLSEGLQGKQSSSEGGGPRCQAPPTWMIGEVEPMAGSKGQVTVVALLDGLRLKLESQGLRDVVFMVINHQGEHAQRLHPMLAQRLPDSISLYKQSEQQPDVWTALNGKKDDFIIYDRCGRLTHHISLPYSVIGHGHIESAIKEAYCNRMCGDCSYEVPTMQHGGKMISLEPVGSTAESPEECKAKPNAQPDAVAPPAVGDNTQHDHSRHHGHGHQGQHGHGHVFHPRGFGHNHGHHRGNHNGDASGPDTEQSQQGVRPEHHGHAQGQHHLDSVQLQRPVDTQQFSQEVLAFPVRP</sequence>
<evidence type="ECO:0000256" key="3">
    <source>
        <dbReference type="ARBA" id="ARBA00022729"/>
    </source>
</evidence>
<dbReference type="GO" id="GO:0008430">
    <property type="term" value="F:selenium binding"/>
    <property type="evidence" value="ECO:0007669"/>
    <property type="project" value="InterPro"/>
</dbReference>
<feature type="domain" description="Selenoprotein P N-terminal" evidence="7">
    <location>
        <begin position="16"/>
        <end position="255"/>
    </location>
</feature>
<comment type="subcellular location">
    <subcellularLocation>
        <location evidence="1">Secreted</location>
    </subcellularLocation>
</comment>
<protein>
    <submittedName>
        <fullName evidence="8">Selenoprotein P</fullName>
    </submittedName>
</protein>
<evidence type="ECO:0000313" key="8">
    <source>
        <dbReference type="Ensembl" id="ENSFHEP00000016472.1"/>
    </source>
</evidence>
<dbReference type="GO" id="GO:0005576">
    <property type="term" value="C:extracellular region"/>
    <property type="evidence" value="ECO:0007669"/>
    <property type="project" value="UniProtKB-SubCell"/>
</dbReference>
<feature type="region of interest" description="Disordered" evidence="6">
    <location>
        <begin position="1"/>
        <end position="24"/>
    </location>
</feature>
<keyword evidence="4" id="KW-0712">Selenocysteine</keyword>
<dbReference type="Proteomes" id="UP000265000">
    <property type="component" value="Unplaced"/>
</dbReference>